<accession>A0A0C2CP14</accession>
<sequence>MATKPHDPAKPVASKEELKVLLLAGLDSGEPTPLTEQDWEALRRRALANTEIRKSG</sequence>
<reference evidence="1 2" key="1">
    <citation type="submission" date="2014-12" db="EMBL/GenBank/DDBJ databases">
        <title>Genome assembly of Enhygromyxa salina DSM 15201.</title>
        <authorList>
            <person name="Sharma G."/>
            <person name="Subramanian S."/>
        </authorList>
    </citation>
    <scope>NUCLEOTIDE SEQUENCE [LARGE SCALE GENOMIC DNA]</scope>
    <source>
        <strain evidence="1 2">DSM 15201</strain>
    </source>
</reference>
<dbReference type="AlphaFoldDB" id="A0A0C2CP14"/>
<evidence type="ECO:0000313" key="2">
    <source>
        <dbReference type="Proteomes" id="UP000031599"/>
    </source>
</evidence>
<gene>
    <name evidence="1" type="ORF">DB30_00855</name>
</gene>
<dbReference type="RefSeq" id="WP_153258440.1">
    <property type="nucleotide sequence ID" value="NZ_JMCC02000112.1"/>
</dbReference>
<evidence type="ECO:0000313" key="1">
    <source>
        <dbReference type="EMBL" id="KIG12971.1"/>
    </source>
</evidence>
<organism evidence="1 2">
    <name type="scientific">Enhygromyxa salina</name>
    <dbReference type="NCBI Taxonomy" id="215803"/>
    <lineage>
        <taxon>Bacteria</taxon>
        <taxon>Pseudomonadati</taxon>
        <taxon>Myxococcota</taxon>
        <taxon>Polyangia</taxon>
        <taxon>Nannocystales</taxon>
        <taxon>Nannocystaceae</taxon>
        <taxon>Enhygromyxa</taxon>
    </lineage>
</organism>
<protein>
    <submittedName>
        <fullName evidence="1">Uncharacterized protein</fullName>
    </submittedName>
</protein>
<name>A0A0C2CP14_9BACT</name>
<dbReference type="EMBL" id="JMCC02000112">
    <property type="protein sequence ID" value="KIG12971.1"/>
    <property type="molecule type" value="Genomic_DNA"/>
</dbReference>
<comment type="caution">
    <text evidence="1">The sequence shown here is derived from an EMBL/GenBank/DDBJ whole genome shotgun (WGS) entry which is preliminary data.</text>
</comment>
<proteinExistence type="predicted"/>
<dbReference type="Proteomes" id="UP000031599">
    <property type="component" value="Unassembled WGS sequence"/>
</dbReference>